<comment type="similarity">
    <text evidence="2">Belongs to the parathyroid hormone family.</text>
</comment>
<dbReference type="Ensembl" id="ENSNMLT00000017036.1">
    <property type="protein sequence ID" value="ENSNMLP00000015159.1"/>
    <property type="gene ID" value="ENSNMLG00000010063.1"/>
</dbReference>
<evidence type="ECO:0000313" key="8">
    <source>
        <dbReference type="Ensembl" id="ENSNMLP00000015159.1"/>
    </source>
</evidence>
<evidence type="ECO:0000256" key="3">
    <source>
        <dbReference type="ARBA" id="ARBA00022525"/>
    </source>
</evidence>
<evidence type="ECO:0000256" key="1">
    <source>
        <dbReference type="ARBA" id="ARBA00004613"/>
    </source>
</evidence>
<feature type="compositionally biased region" description="Basic and acidic residues" evidence="6">
    <location>
        <begin position="96"/>
        <end position="106"/>
    </location>
</feature>
<dbReference type="GO" id="GO:0005576">
    <property type="term" value="C:extracellular region"/>
    <property type="evidence" value="ECO:0007669"/>
    <property type="project" value="UniProtKB-SubCell"/>
</dbReference>
<sequence length="196" mass="22333">CTVNHLHQWSLALFLLFLQYDFSSLSVWYRRRSVSHAQLMHDKGRSLQELKRRLWIQDLLEKVHTASESDSHLSRTSSQVYSGSAVPQKPQGATKELPERYGEDSRVLPQETNKAVAYKDQSLKMVIKRKKKVRLGRRRESDKKRRKTRSNYLRFSGIPGAGKKLEIHGETNTSASAISSAKSSSVHQAPLADTES</sequence>
<keyword evidence="3" id="KW-0964">Secreted</keyword>
<evidence type="ECO:0000256" key="6">
    <source>
        <dbReference type="SAM" id="MobiDB-lite"/>
    </source>
</evidence>
<dbReference type="SMART" id="SM00087">
    <property type="entry name" value="PTH"/>
    <property type="match status" value="1"/>
</dbReference>
<keyword evidence="4" id="KW-0165">Cleavage on pair of basic residues</keyword>
<dbReference type="AlphaFoldDB" id="A0A8C6T224"/>
<proteinExistence type="inferred from homology"/>
<dbReference type="Pfam" id="PF01279">
    <property type="entry name" value="Parathyroid"/>
    <property type="match status" value="1"/>
</dbReference>
<keyword evidence="9" id="KW-1185">Reference proteome</keyword>
<evidence type="ECO:0000256" key="4">
    <source>
        <dbReference type="ARBA" id="ARBA00022685"/>
    </source>
</evidence>
<reference evidence="8" key="1">
    <citation type="submission" date="2025-08" db="UniProtKB">
        <authorList>
            <consortium name="Ensembl"/>
        </authorList>
    </citation>
    <scope>IDENTIFICATION</scope>
</reference>
<name>A0A8C6T224_9GOBI</name>
<evidence type="ECO:0000256" key="2">
    <source>
        <dbReference type="ARBA" id="ARBA00006307"/>
    </source>
</evidence>
<dbReference type="GO" id="GO:0005179">
    <property type="term" value="F:hormone activity"/>
    <property type="evidence" value="ECO:0007669"/>
    <property type="project" value="UniProtKB-KW"/>
</dbReference>
<evidence type="ECO:0000256" key="7">
    <source>
        <dbReference type="SAM" id="SignalP"/>
    </source>
</evidence>
<protein>
    <submittedName>
        <fullName evidence="8">Parathyroid hormone-like hormone b</fullName>
    </submittedName>
</protein>
<dbReference type="GO" id="GO:0030282">
    <property type="term" value="P:bone mineralization"/>
    <property type="evidence" value="ECO:0007669"/>
    <property type="project" value="InterPro"/>
</dbReference>
<accession>A0A8C6T224</accession>
<keyword evidence="5" id="KW-0372">Hormone</keyword>
<organism evidence="8 9">
    <name type="scientific">Neogobius melanostomus</name>
    <name type="common">round goby</name>
    <dbReference type="NCBI Taxonomy" id="47308"/>
    <lineage>
        <taxon>Eukaryota</taxon>
        <taxon>Metazoa</taxon>
        <taxon>Chordata</taxon>
        <taxon>Craniata</taxon>
        <taxon>Vertebrata</taxon>
        <taxon>Euteleostomi</taxon>
        <taxon>Actinopterygii</taxon>
        <taxon>Neopterygii</taxon>
        <taxon>Teleostei</taxon>
        <taxon>Neoteleostei</taxon>
        <taxon>Acanthomorphata</taxon>
        <taxon>Gobiaria</taxon>
        <taxon>Gobiiformes</taxon>
        <taxon>Gobioidei</taxon>
        <taxon>Gobiidae</taxon>
        <taxon>Benthophilinae</taxon>
        <taxon>Neogobiini</taxon>
        <taxon>Neogobius</taxon>
    </lineage>
</organism>
<evidence type="ECO:0000256" key="5">
    <source>
        <dbReference type="ARBA" id="ARBA00022702"/>
    </source>
</evidence>
<comment type="subcellular location">
    <subcellularLocation>
        <location evidence="1">Secreted</location>
    </subcellularLocation>
</comment>
<feature type="region of interest" description="Disordered" evidence="6">
    <location>
        <begin position="130"/>
        <end position="196"/>
    </location>
</feature>
<dbReference type="Proteomes" id="UP000694523">
    <property type="component" value="Unplaced"/>
</dbReference>
<dbReference type="PANTHER" id="PTHR17223:SF0">
    <property type="entry name" value="PARATHYROID HORMONE-RELATED PROTEIN"/>
    <property type="match status" value="1"/>
</dbReference>
<dbReference type="InterPro" id="IPR001415">
    <property type="entry name" value="PTH/PTH-rel"/>
</dbReference>
<feature type="chain" id="PRO_5034116632" evidence="7">
    <location>
        <begin position="26"/>
        <end position="196"/>
    </location>
</feature>
<dbReference type="PANTHER" id="PTHR17223">
    <property type="entry name" value="PARATHYROID HORMONE-RELATED"/>
    <property type="match status" value="1"/>
</dbReference>
<feature type="region of interest" description="Disordered" evidence="6">
    <location>
        <begin position="67"/>
        <end position="106"/>
    </location>
</feature>
<evidence type="ECO:0000313" key="9">
    <source>
        <dbReference type="Proteomes" id="UP000694523"/>
    </source>
</evidence>
<feature type="compositionally biased region" description="Low complexity" evidence="6">
    <location>
        <begin position="174"/>
        <end position="185"/>
    </location>
</feature>
<dbReference type="InterPro" id="IPR003626">
    <property type="entry name" value="PTH-rel"/>
</dbReference>
<keyword evidence="7" id="KW-0732">Signal</keyword>
<feature type="signal peptide" evidence="7">
    <location>
        <begin position="1"/>
        <end position="25"/>
    </location>
</feature>
<reference evidence="8" key="2">
    <citation type="submission" date="2025-09" db="UniProtKB">
        <authorList>
            <consortium name="Ensembl"/>
        </authorList>
    </citation>
    <scope>IDENTIFICATION</scope>
</reference>